<keyword evidence="3" id="KW-1185">Reference proteome</keyword>
<comment type="caution">
    <text evidence="2">The sequence shown here is derived from an EMBL/GenBank/DDBJ whole genome shotgun (WGS) entry which is preliminary data.</text>
</comment>
<dbReference type="AlphaFoldDB" id="A0A1R1XQ33"/>
<evidence type="ECO:0000313" key="2">
    <source>
        <dbReference type="EMBL" id="OMJ16761.1"/>
    </source>
</evidence>
<reference evidence="3" key="1">
    <citation type="submission" date="2017-01" db="EMBL/GenBank/DDBJ databases">
        <authorList>
            <person name="Wang Y."/>
            <person name="White M."/>
            <person name="Kvist S."/>
            <person name="Moncalvo J.-M."/>
        </authorList>
    </citation>
    <scope>NUCLEOTIDE SEQUENCE [LARGE SCALE GENOMIC DNA]</scope>
    <source>
        <strain evidence="3">ID-206-W2</strain>
    </source>
</reference>
<dbReference type="EMBL" id="LSSM01003794">
    <property type="protein sequence ID" value="OMJ16761.1"/>
    <property type="molecule type" value="Genomic_DNA"/>
</dbReference>
<feature type="region of interest" description="Disordered" evidence="1">
    <location>
        <begin position="207"/>
        <end position="275"/>
    </location>
</feature>
<proteinExistence type="predicted"/>
<evidence type="ECO:0000256" key="1">
    <source>
        <dbReference type="SAM" id="MobiDB-lite"/>
    </source>
</evidence>
<name>A0A1R1XQ33_9FUNG</name>
<feature type="compositionally biased region" description="Low complexity" evidence="1">
    <location>
        <begin position="224"/>
        <end position="238"/>
    </location>
</feature>
<sequence length="275" mass="31219">MVVYLYQSELVRVKNCLIHPKRIKSAKLKCLEAATKQAKLFSWKIKNVPKPYRDSTTTPWKLFSAVIILNYSCTGKNNSINQPDSLYNTFANNFSSLSKHFDCITYLLLHLQSLFLIKKKSSLHNSSKSELHSLMDNFSIARYDIDPWLIPRYSSFIKFSCCFQSNHTTLDIHEYLYPDGHISGNGLTSSFEKNSIKSSKNYNNSIPSSKIAYNTNPESKISDETSSVTSSNSSSPEENNTHSDSSHDTPLPTDSNNRDYQGIPPPPVFKLRPKE</sequence>
<accession>A0A1R1XQ33</accession>
<protein>
    <submittedName>
        <fullName evidence="2">Uncharacterized protein</fullName>
    </submittedName>
</protein>
<organism evidence="2 3">
    <name type="scientific">Smittium culicis</name>
    <dbReference type="NCBI Taxonomy" id="133412"/>
    <lineage>
        <taxon>Eukaryota</taxon>
        <taxon>Fungi</taxon>
        <taxon>Fungi incertae sedis</taxon>
        <taxon>Zoopagomycota</taxon>
        <taxon>Kickxellomycotina</taxon>
        <taxon>Harpellomycetes</taxon>
        <taxon>Harpellales</taxon>
        <taxon>Legeriomycetaceae</taxon>
        <taxon>Smittium</taxon>
    </lineage>
</organism>
<dbReference type="Proteomes" id="UP000187429">
    <property type="component" value="Unassembled WGS sequence"/>
</dbReference>
<evidence type="ECO:0000313" key="3">
    <source>
        <dbReference type="Proteomes" id="UP000187429"/>
    </source>
</evidence>
<gene>
    <name evidence="2" type="ORF">AYI69_g7696</name>
</gene>
<dbReference type="OrthoDB" id="10546938at2759"/>